<dbReference type="RefSeq" id="WP_044884825.1">
    <property type="nucleotide sequence ID" value="NZ_JYFN01000013.1"/>
</dbReference>
<dbReference type="Pfam" id="PF00296">
    <property type="entry name" value="Bac_luciferase"/>
    <property type="match status" value="1"/>
</dbReference>
<evidence type="ECO:0000313" key="3">
    <source>
        <dbReference type="Proteomes" id="UP000032545"/>
    </source>
</evidence>
<feature type="domain" description="Luciferase-like" evidence="1">
    <location>
        <begin position="10"/>
        <end position="305"/>
    </location>
</feature>
<dbReference type="InterPro" id="IPR036661">
    <property type="entry name" value="Luciferase-like_sf"/>
</dbReference>
<name>A0A0D8BGR5_9ACTN</name>
<dbReference type="CDD" id="cd01097">
    <property type="entry name" value="Tetrahydromethanopterin_reductase"/>
    <property type="match status" value="1"/>
</dbReference>
<dbReference type="EMBL" id="JYFN01000013">
    <property type="protein sequence ID" value="KJE23463.1"/>
    <property type="molecule type" value="Genomic_DNA"/>
</dbReference>
<organism evidence="2 3">
    <name type="scientific">Frankia torreyi</name>
    <dbReference type="NCBI Taxonomy" id="1856"/>
    <lineage>
        <taxon>Bacteria</taxon>
        <taxon>Bacillati</taxon>
        <taxon>Actinomycetota</taxon>
        <taxon>Actinomycetes</taxon>
        <taxon>Frankiales</taxon>
        <taxon>Frankiaceae</taxon>
        <taxon>Frankia</taxon>
    </lineage>
</organism>
<dbReference type="PATRIC" id="fig|1502723.3.peg.1129"/>
<gene>
    <name evidence="2" type="ORF">FF36_02169</name>
</gene>
<dbReference type="PANTHER" id="PTHR43244">
    <property type="match status" value="1"/>
</dbReference>
<dbReference type="AlphaFoldDB" id="A0A0D8BGR5"/>
<sequence length="335" mass="36364">MKIDANLSDDLAATPAGAARIEKEGYAGIWVGETRHDPFLQTLQATNATSTASVGTSIAIAFARTPMTLAYLGYDLAQYSEGRFILGLGSQIKPHIEKRFSMTWSHPAARMRELVLATRAIWDAWQNGTKLAFRGDFYTHTLMTPFFAPSPHPYGPPPVYLAGVGEGMTEVAGEVADGFFVHPFSTKKYLEEVTVPALLRGRAKAGKADLDGFAIAGPSFVTVGRTEEELAAAVFGTKKQIAFYASTPAYKAVLDVHGWGDLQPELTNLSKRGEWDGMADLITDEILHTFSVVGTPAEVGKGLIAKISGIYTRTAFYDTWKADPALWPLLLDATR</sequence>
<protein>
    <submittedName>
        <fullName evidence="2">Oxidoreductase</fullName>
    </submittedName>
</protein>
<evidence type="ECO:0000313" key="2">
    <source>
        <dbReference type="EMBL" id="KJE23463.1"/>
    </source>
</evidence>
<dbReference type="InterPro" id="IPR019919">
    <property type="entry name" value="Lucif-like_OxRdtase_MSMEG_2256"/>
</dbReference>
<dbReference type="NCBIfam" id="TIGR03617">
    <property type="entry name" value="F420_MSMEG_2256"/>
    <property type="match status" value="1"/>
</dbReference>
<reference evidence="2 3" key="2">
    <citation type="journal article" date="2016" name="Genome Announc.">
        <title>Permanent Draft Genome Sequences for Two Variants of Frankia sp. Strain CpI1, the First Frankia Strain Isolated from Root Nodules of Comptonia peregrina.</title>
        <authorList>
            <person name="Oshone R."/>
            <person name="Hurst S.G.IV."/>
            <person name="Abebe-Akele F."/>
            <person name="Simpson S."/>
            <person name="Morris K."/>
            <person name="Thomas W.K."/>
            <person name="Tisa L.S."/>
        </authorList>
    </citation>
    <scope>NUCLEOTIDE SEQUENCE [LARGE SCALE GENOMIC DNA]</scope>
    <source>
        <strain evidence="3">CpI1-S</strain>
    </source>
</reference>
<dbReference type="Gene3D" id="3.20.20.30">
    <property type="entry name" value="Luciferase-like domain"/>
    <property type="match status" value="1"/>
</dbReference>
<keyword evidence="3" id="KW-1185">Reference proteome</keyword>
<comment type="caution">
    <text evidence="2">The sequence shown here is derived from an EMBL/GenBank/DDBJ whole genome shotgun (WGS) entry which is preliminary data.</text>
</comment>
<accession>A0A0D8BGR5</accession>
<dbReference type="PANTHER" id="PTHR43244:SF2">
    <property type="entry name" value="CONSERVED HYPOTHETICAL ALANINE AND PROLINE-RICH PROTEIN"/>
    <property type="match status" value="1"/>
</dbReference>
<evidence type="ECO:0000259" key="1">
    <source>
        <dbReference type="Pfam" id="PF00296"/>
    </source>
</evidence>
<dbReference type="OrthoDB" id="3284378at2"/>
<dbReference type="Proteomes" id="UP000032545">
    <property type="component" value="Unassembled WGS sequence"/>
</dbReference>
<proteinExistence type="predicted"/>
<dbReference type="InterPro" id="IPR050564">
    <property type="entry name" value="F420-G6PD/mer"/>
</dbReference>
<dbReference type="GO" id="GO:0016705">
    <property type="term" value="F:oxidoreductase activity, acting on paired donors, with incorporation or reduction of molecular oxygen"/>
    <property type="evidence" value="ECO:0007669"/>
    <property type="project" value="InterPro"/>
</dbReference>
<reference evidence="3" key="1">
    <citation type="submission" date="2015-02" db="EMBL/GenBank/DDBJ databases">
        <title>Draft Genome of Frankia sp. CpI1-S.</title>
        <authorList>
            <person name="Oshone R.T."/>
            <person name="Ngom M."/>
            <person name="Ghodhbane-Gtari F."/>
            <person name="Gtari M."/>
            <person name="Morris K."/>
            <person name="Thomas K."/>
            <person name="Sen A."/>
            <person name="Tisa L.S."/>
        </authorList>
    </citation>
    <scope>NUCLEOTIDE SEQUENCE [LARGE SCALE GENOMIC DNA]</scope>
    <source>
        <strain evidence="3">CpI1-S</strain>
    </source>
</reference>
<dbReference type="SUPFAM" id="SSF51679">
    <property type="entry name" value="Bacterial luciferase-like"/>
    <property type="match status" value="1"/>
</dbReference>
<dbReference type="InterPro" id="IPR011251">
    <property type="entry name" value="Luciferase-like_dom"/>
</dbReference>